<evidence type="ECO:0000313" key="8">
    <source>
        <dbReference type="EMBL" id="RIY33335.1"/>
    </source>
</evidence>
<comment type="caution">
    <text evidence="8">The sequence shown here is derived from an EMBL/GenBank/DDBJ whole genome shotgun (WGS) entry which is preliminary data.</text>
</comment>
<evidence type="ECO:0000313" key="9">
    <source>
        <dbReference type="Proteomes" id="UP000265691"/>
    </source>
</evidence>
<dbReference type="Pfam" id="PF00588">
    <property type="entry name" value="SpoU_methylase"/>
    <property type="match status" value="1"/>
</dbReference>
<evidence type="ECO:0000259" key="7">
    <source>
        <dbReference type="SMART" id="SM00967"/>
    </source>
</evidence>
<dbReference type="InterPro" id="IPR029026">
    <property type="entry name" value="tRNA_m1G_MTases_N"/>
</dbReference>
<dbReference type="RefSeq" id="WP_119524808.1">
    <property type="nucleotide sequence ID" value="NZ_NRHC01000035.1"/>
</dbReference>
<dbReference type="InterPro" id="IPR004441">
    <property type="entry name" value="rRNA_MeTrfase_TrmH"/>
</dbReference>
<dbReference type="GO" id="GO:0005829">
    <property type="term" value="C:cytosol"/>
    <property type="evidence" value="ECO:0007669"/>
    <property type="project" value="TreeGrafter"/>
</dbReference>
<feature type="domain" description="RNA 2-O ribose methyltransferase substrate binding" evidence="7">
    <location>
        <begin position="5"/>
        <end position="82"/>
    </location>
</feature>
<comment type="similarity">
    <text evidence="6">Belongs to the class IV-like SAM-binding methyltransferase superfamily. RNA methyltransferase TrmH family. RlmB subfamily.</text>
</comment>
<dbReference type="Gene3D" id="3.30.1330.30">
    <property type="match status" value="1"/>
</dbReference>
<dbReference type="PANTHER" id="PTHR46429">
    <property type="entry name" value="23S RRNA (GUANOSINE-2'-O-)-METHYLTRANSFERASE RLMB"/>
    <property type="match status" value="1"/>
</dbReference>
<dbReference type="HAMAP" id="MF_01887">
    <property type="entry name" value="23SrRNA_methyltr_B"/>
    <property type="match status" value="1"/>
</dbReference>
<feature type="binding site" evidence="6">
    <location>
        <position position="199"/>
    </location>
    <ligand>
        <name>S-adenosyl-L-methionine</name>
        <dbReference type="ChEBI" id="CHEBI:59789"/>
    </ligand>
</feature>
<comment type="subcellular location">
    <subcellularLocation>
        <location evidence="6">Cytoplasm</location>
    </subcellularLocation>
</comment>
<dbReference type="InterPro" id="IPR029064">
    <property type="entry name" value="Ribosomal_eL30-like_sf"/>
</dbReference>
<dbReference type="SUPFAM" id="SSF55315">
    <property type="entry name" value="L30e-like"/>
    <property type="match status" value="1"/>
</dbReference>
<dbReference type="SMART" id="SM00967">
    <property type="entry name" value="SpoU_sub_bind"/>
    <property type="match status" value="1"/>
</dbReference>
<feature type="binding site" evidence="6">
    <location>
        <position position="219"/>
    </location>
    <ligand>
        <name>S-adenosyl-L-methionine</name>
        <dbReference type="ChEBI" id="CHEBI:59789"/>
    </ligand>
</feature>
<dbReference type="Pfam" id="PF08032">
    <property type="entry name" value="SpoU_sub_bind"/>
    <property type="match status" value="1"/>
</dbReference>
<evidence type="ECO:0000256" key="1">
    <source>
        <dbReference type="ARBA" id="ARBA00022490"/>
    </source>
</evidence>
<keyword evidence="4 6" id="KW-0808">Transferase</keyword>
<dbReference type="PANTHER" id="PTHR46429:SF1">
    <property type="entry name" value="23S RRNA (GUANOSINE-2'-O-)-METHYLTRANSFERASE RLMB"/>
    <property type="match status" value="1"/>
</dbReference>
<dbReference type="InterPro" id="IPR024915">
    <property type="entry name" value="23S_rRNA_MeTrfase_RlmB"/>
</dbReference>
<protein>
    <recommendedName>
        <fullName evidence="6">23S rRNA (guanosine-2'-O-)-methyltransferase RlmB</fullName>
        <ecNumber evidence="6">2.1.1.185</ecNumber>
    </recommendedName>
    <alternativeName>
        <fullName evidence="6">23S rRNA (guanosine2251 2'-O)-methyltransferase</fullName>
    </alternativeName>
    <alternativeName>
        <fullName evidence="6">23S rRNA Gm2251 2'-O-methyltransferase</fullName>
    </alternativeName>
</protein>
<comment type="catalytic activity">
    <reaction evidence="6">
        <text>guanosine(2251) in 23S rRNA + S-adenosyl-L-methionine = 2'-O-methylguanosine(2251) in 23S rRNA + S-adenosyl-L-homocysteine + H(+)</text>
        <dbReference type="Rhea" id="RHEA:24140"/>
        <dbReference type="Rhea" id="RHEA-COMP:10239"/>
        <dbReference type="Rhea" id="RHEA-COMP:10241"/>
        <dbReference type="ChEBI" id="CHEBI:15378"/>
        <dbReference type="ChEBI" id="CHEBI:57856"/>
        <dbReference type="ChEBI" id="CHEBI:59789"/>
        <dbReference type="ChEBI" id="CHEBI:74269"/>
        <dbReference type="ChEBI" id="CHEBI:74445"/>
        <dbReference type="EC" id="2.1.1.185"/>
    </reaction>
</comment>
<evidence type="ECO:0000256" key="3">
    <source>
        <dbReference type="ARBA" id="ARBA00022603"/>
    </source>
</evidence>
<dbReference type="GO" id="GO:0070039">
    <property type="term" value="F:rRNA (guanosine-2'-O-)-methyltransferase activity"/>
    <property type="evidence" value="ECO:0007669"/>
    <property type="project" value="UniProtKB-UniRule"/>
</dbReference>
<dbReference type="InterPro" id="IPR001537">
    <property type="entry name" value="SpoU_MeTrfase"/>
</dbReference>
<comment type="function">
    <text evidence="6">Specifically methylates the ribose of guanosine 2251 in 23S rRNA.</text>
</comment>
<dbReference type="AlphaFoldDB" id="A0A3A1Y6U7"/>
<dbReference type="FunFam" id="3.40.1280.10:FF:000008">
    <property type="entry name" value="Group 3 RNA methyltransferase TrmH"/>
    <property type="match status" value="1"/>
</dbReference>
<organism evidence="8 9">
    <name type="scientific">Psittacicella hinzii</name>
    <dbReference type="NCBI Taxonomy" id="2028575"/>
    <lineage>
        <taxon>Bacteria</taxon>
        <taxon>Pseudomonadati</taxon>
        <taxon>Pseudomonadota</taxon>
        <taxon>Gammaproteobacteria</taxon>
        <taxon>Pasteurellales</taxon>
        <taxon>Psittacicellaceae</taxon>
        <taxon>Psittacicella</taxon>
    </lineage>
</organism>
<feature type="binding site" evidence="6">
    <location>
        <position position="228"/>
    </location>
    <ligand>
        <name>S-adenosyl-L-methionine</name>
        <dbReference type="ChEBI" id="CHEBI:59789"/>
    </ligand>
</feature>
<dbReference type="SUPFAM" id="SSF75217">
    <property type="entry name" value="alpha/beta knot"/>
    <property type="match status" value="1"/>
</dbReference>
<keyword evidence="1 6" id="KW-0963">Cytoplasm</keyword>
<evidence type="ECO:0000256" key="6">
    <source>
        <dbReference type="HAMAP-Rule" id="MF_01887"/>
    </source>
</evidence>
<evidence type="ECO:0000256" key="4">
    <source>
        <dbReference type="ARBA" id="ARBA00022679"/>
    </source>
</evidence>
<proteinExistence type="inferred from homology"/>
<dbReference type="EC" id="2.1.1.185" evidence="6"/>
<dbReference type="CDD" id="cd18103">
    <property type="entry name" value="SpoU-like_RlmB"/>
    <property type="match status" value="1"/>
</dbReference>
<keyword evidence="2 6" id="KW-0698">rRNA processing</keyword>
<dbReference type="Gene3D" id="3.40.1280.10">
    <property type="match status" value="1"/>
</dbReference>
<dbReference type="NCBIfam" id="TIGR00186">
    <property type="entry name" value="rRNA_methyl_3"/>
    <property type="match status" value="1"/>
</dbReference>
<keyword evidence="9" id="KW-1185">Reference proteome</keyword>
<keyword evidence="5 6" id="KW-0949">S-adenosyl-L-methionine</keyword>
<dbReference type="OrthoDB" id="9785673at2"/>
<keyword evidence="3 6" id="KW-0489">Methyltransferase</keyword>
<evidence type="ECO:0000256" key="5">
    <source>
        <dbReference type="ARBA" id="ARBA00022691"/>
    </source>
</evidence>
<sequence length="249" mass="27227">MSASVIFGFHAIEALLVARPKAVVEVVYVAQRNDQRLQNLLEQLDKLHIKATPSSKEKIEQFVPEDASHQGVIALVRKLEEFGENYIEEIVSHKEKPFFLILDGITDPHNLGACLRSAEAAGVDAVIIPKDKSASLTAVARKISSGASEVLPVIKVTNLARTLKRLQDYGVWIVGTAGEAEQNIYQYQFPNTGLALVMGNEGKGMRRLTRENCDALVKIPMAGIVSSLNVSVATGVCLFEIVRQIKSPH</sequence>
<evidence type="ECO:0000256" key="2">
    <source>
        <dbReference type="ARBA" id="ARBA00022552"/>
    </source>
</evidence>
<reference evidence="8 9" key="1">
    <citation type="submission" date="2017-08" db="EMBL/GenBank/DDBJ databases">
        <title>Reclassification of Bisgaard taxon 37 and 44.</title>
        <authorList>
            <person name="Christensen H."/>
        </authorList>
    </citation>
    <scope>NUCLEOTIDE SEQUENCE [LARGE SCALE GENOMIC DNA]</scope>
    <source>
        <strain evidence="8 9">B96_3</strain>
    </source>
</reference>
<dbReference type="InterPro" id="IPR013123">
    <property type="entry name" value="SpoU_subst-bd"/>
</dbReference>
<dbReference type="GO" id="GO:0003723">
    <property type="term" value="F:RNA binding"/>
    <property type="evidence" value="ECO:0007669"/>
    <property type="project" value="InterPro"/>
</dbReference>
<name>A0A3A1Y6U7_9GAMM</name>
<dbReference type="Proteomes" id="UP000265691">
    <property type="component" value="Unassembled WGS sequence"/>
</dbReference>
<dbReference type="InterPro" id="IPR029028">
    <property type="entry name" value="Alpha/beta_knot_MTases"/>
</dbReference>
<gene>
    <name evidence="6" type="primary">rlmB</name>
    <name evidence="8" type="ORF">CKF54_03010</name>
</gene>
<accession>A0A3A1Y6U7</accession>
<dbReference type="EMBL" id="NRHC01000035">
    <property type="protein sequence ID" value="RIY33335.1"/>
    <property type="molecule type" value="Genomic_DNA"/>
</dbReference>